<dbReference type="Gramene" id="KRG89245">
    <property type="protein sequence ID" value="KRG89245"/>
    <property type="gene ID" value="GLYMA_20G010700"/>
</dbReference>
<keyword evidence="4" id="KW-1185">Reference proteome</keyword>
<sequence length="92" mass="10542">MFTKICTKTSLVVKIEDHNNTSYDKHYVISKLGLSKATIVIPLSFFMDILVTIIYPTTSQNQDSATNVRNFREDQIPNIESSNQDTKELSWN</sequence>
<dbReference type="EnsemblPlants" id="KRG89245">
    <property type="protein sequence ID" value="KRG89245"/>
    <property type="gene ID" value="GLYMA_20G010700"/>
</dbReference>
<gene>
    <name evidence="2" type="ORF">GLYMA_20G010700</name>
</gene>
<accession>A0A0R0E548</accession>
<organism evidence="2">
    <name type="scientific">Glycine max</name>
    <name type="common">Soybean</name>
    <name type="synonym">Glycine hispida</name>
    <dbReference type="NCBI Taxonomy" id="3847"/>
    <lineage>
        <taxon>Eukaryota</taxon>
        <taxon>Viridiplantae</taxon>
        <taxon>Streptophyta</taxon>
        <taxon>Embryophyta</taxon>
        <taxon>Tracheophyta</taxon>
        <taxon>Spermatophyta</taxon>
        <taxon>Magnoliopsida</taxon>
        <taxon>eudicotyledons</taxon>
        <taxon>Gunneridae</taxon>
        <taxon>Pentapetalae</taxon>
        <taxon>rosids</taxon>
        <taxon>fabids</taxon>
        <taxon>Fabales</taxon>
        <taxon>Fabaceae</taxon>
        <taxon>Papilionoideae</taxon>
        <taxon>50 kb inversion clade</taxon>
        <taxon>NPAAA clade</taxon>
        <taxon>indigoferoid/millettioid clade</taxon>
        <taxon>Phaseoleae</taxon>
        <taxon>Glycine</taxon>
        <taxon>Glycine subgen. Soja</taxon>
    </lineage>
</organism>
<feature type="compositionally biased region" description="Polar residues" evidence="1">
    <location>
        <begin position="60"/>
        <end position="69"/>
    </location>
</feature>
<reference evidence="2" key="3">
    <citation type="submission" date="2018-07" db="EMBL/GenBank/DDBJ databases">
        <title>WGS assembly of Glycine max.</title>
        <authorList>
            <person name="Schmutz J."/>
            <person name="Cannon S."/>
            <person name="Schlueter J."/>
            <person name="Ma J."/>
            <person name="Mitros T."/>
            <person name="Nelson W."/>
            <person name="Hyten D."/>
            <person name="Song Q."/>
            <person name="Thelen J."/>
            <person name="Cheng J."/>
            <person name="Xu D."/>
            <person name="Hellsten U."/>
            <person name="May G."/>
            <person name="Yu Y."/>
            <person name="Sakurai T."/>
            <person name="Umezawa T."/>
            <person name="Bhattacharyya M."/>
            <person name="Sandhu D."/>
            <person name="Valliyodan B."/>
            <person name="Lindquist E."/>
            <person name="Peto M."/>
            <person name="Grant D."/>
            <person name="Shu S."/>
            <person name="Goodstein D."/>
            <person name="Barry K."/>
            <person name="Futrell-Griggs M."/>
            <person name="Abernathy B."/>
            <person name="Du J."/>
            <person name="Tian Z."/>
            <person name="Zhu L."/>
            <person name="Gill N."/>
            <person name="Joshi T."/>
            <person name="Libault M."/>
            <person name="Sethuraman A."/>
            <person name="Zhang X."/>
            <person name="Shinozaki K."/>
            <person name="Nguyen H."/>
            <person name="Wing R."/>
            <person name="Cregan P."/>
            <person name="Specht J."/>
            <person name="Grimwood J."/>
            <person name="Rokhsar D."/>
            <person name="Stacey G."/>
            <person name="Shoemaker R."/>
            <person name="Jackson S."/>
        </authorList>
    </citation>
    <scope>NUCLEOTIDE SEQUENCE</scope>
    <source>
        <tissue evidence="2">Callus</tissue>
    </source>
</reference>
<feature type="region of interest" description="Disordered" evidence="1">
    <location>
        <begin position="60"/>
        <end position="92"/>
    </location>
</feature>
<dbReference type="Proteomes" id="UP000008827">
    <property type="component" value="Chromosome 20"/>
</dbReference>
<evidence type="ECO:0000313" key="2">
    <source>
        <dbReference type="EMBL" id="KRG89245.1"/>
    </source>
</evidence>
<evidence type="ECO:0000256" key="1">
    <source>
        <dbReference type="SAM" id="MobiDB-lite"/>
    </source>
</evidence>
<dbReference type="AlphaFoldDB" id="A0A0R0E548"/>
<evidence type="ECO:0000313" key="4">
    <source>
        <dbReference type="Proteomes" id="UP000008827"/>
    </source>
</evidence>
<dbReference type="EMBL" id="CM000853">
    <property type="protein sequence ID" value="KRG89245.1"/>
    <property type="molecule type" value="Genomic_DNA"/>
</dbReference>
<reference evidence="2 3" key="1">
    <citation type="journal article" date="2010" name="Nature">
        <title>Genome sequence of the palaeopolyploid soybean.</title>
        <authorList>
            <person name="Schmutz J."/>
            <person name="Cannon S.B."/>
            <person name="Schlueter J."/>
            <person name="Ma J."/>
            <person name="Mitros T."/>
            <person name="Nelson W."/>
            <person name="Hyten D.L."/>
            <person name="Song Q."/>
            <person name="Thelen J.J."/>
            <person name="Cheng J."/>
            <person name="Xu D."/>
            <person name="Hellsten U."/>
            <person name="May G.D."/>
            <person name="Yu Y."/>
            <person name="Sakurai T."/>
            <person name="Umezawa T."/>
            <person name="Bhattacharyya M.K."/>
            <person name="Sandhu D."/>
            <person name="Valliyodan B."/>
            <person name="Lindquist E."/>
            <person name="Peto M."/>
            <person name="Grant D."/>
            <person name="Shu S."/>
            <person name="Goodstein D."/>
            <person name="Barry K."/>
            <person name="Futrell-Griggs M."/>
            <person name="Abernathy B."/>
            <person name="Du J."/>
            <person name="Tian Z."/>
            <person name="Zhu L."/>
            <person name="Gill N."/>
            <person name="Joshi T."/>
            <person name="Libault M."/>
            <person name="Sethuraman A."/>
            <person name="Zhang X.-C."/>
            <person name="Shinozaki K."/>
            <person name="Nguyen H.T."/>
            <person name="Wing R.A."/>
            <person name="Cregan P."/>
            <person name="Specht J."/>
            <person name="Grimwood J."/>
            <person name="Rokhsar D."/>
            <person name="Stacey G."/>
            <person name="Shoemaker R.C."/>
            <person name="Jackson S.A."/>
        </authorList>
    </citation>
    <scope>NUCLEOTIDE SEQUENCE</scope>
    <source>
        <strain evidence="3">cv. Williams 82</strain>
        <tissue evidence="2">Callus</tissue>
    </source>
</reference>
<name>A0A0R0E548_SOYBN</name>
<dbReference type="InParanoid" id="A0A0R0E548"/>
<proteinExistence type="predicted"/>
<reference evidence="3" key="2">
    <citation type="submission" date="2018-02" db="UniProtKB">
        <authorList>
            <consortium name="EnsemblPlants"/>
        </authorList>
    </citation>
    <scope>IDENTIFICATION</scope>
    <source>
        <strain evidence="3">Williams 82</strain>
    </source>
</reference>
<evidence type="ECO:0000313" key="3">
    <source>
        <dbReference type="EnsemblPlants" id="KRG89245"/>
    </source>
</evidence>
<protein>
    <submittedName>
        <fullName evidence="2 3">Uncharacterized protein</fullName>
    </submittedName>
</protein>